<proteinExistence type="predicted"/>
<keyword evidence="2" id="KW-1133">Transmembrane helix</keyword>
<protein>
    <recommendedName>
        <fullName evidence="5">Alcohol dehydrogenase</fullName>
    </recommendedName>
</protein>
<evidence type="ECO:0000313" key="4">
    <source>
        <dbReference type="Proteomes" id="UP000029080"/>
    </source>
</evidence>
<feature type="transmembrane region" description="Helical" evidence="2">
    <location>
        <begin position="118"/>
        <end position="140"/>
    </location>
</feature>
<dbReference type="STRING" id="356829.BITS_1774"/>
<evidence type="ECO:0000256" key="2">
    <source>
        <dbReference type="SAM" id="Phobius"/>
    </source>
</evidence>
<keyword evidence="2" id="KW-0812">Transmembrane</keyword>
<sequence length="218" mass="23839">MQRAPSYPVGFNDVNPQLLMHDLAIESFHRTKASMPMPTRWGILDTMATSSQRTSLPWSHRQSAPIRTAVTTASAVASALIGTMAHRMGAVDNIPYGLALALLLVLVSAWCSRSRQGVAGLAWHLTVSSTVTWFMSQYGPGGDVVIPIGFSVPMPYFTEYAGYFWLFGIILIQVILLLVPSKCFVIPEADGIGNDKRGARSRRAGTSRQTDVEKGKQR</sequence>
<name>A0A087EDC3_9BIFI</name>
<dbReference type="Proteomes" id="UP000029080">
    <property type="component" value="Unassembled WGS sequence"/>
</dbReference>
<dbReference type="AlphaFoldDB" id="A0A087EDC3"/>
<dbReference type="eggNOG" id="ENOG50333MW">
    <property type="taxonomic scope" value="Bacteria"/>
</dbReference>
<keyword evidence="4" id="KW-1185">Reference proteome</keyword>
<comment type="caution">
    <text evidence="3">The sequence shown here is derived from an EMBL/GenBank/DDBJ whole genome shotgun (WGS) entry which is preliminary data.</text>
</comment>
<keyword evidence="2" id="KW-0472">Membrane</keyword>
<evidence type="ECO:0000313" key="3">
    <source>
        <dbReference type="EMBL" id="KFJ05774.1"/>
    </source>
</evidence>
<evidence type="ECO:0000256" key="1">
    <source>
        <dbReference type="SAM" id="MobiDB-lite"/>
    </source>
</evidence>
<feature type="region of interest" description="Disordered" evidence="1">
    <location>
        <begin position="194"/>
        <end position="218"/>
    </location>
</feature>
<feature type="transmembrane region" description="Helical" evidence="2">
    <location>
        <begin position="94"/>
        <end position="111"/>
    </location>
</feature>
<evidence type="ECO:0008006" key="5">
    <source>
        <dbReference type="Google" id="ProtNLM"/>
    </source>
</evidence>
<accession>A0A087EDC3</accession>
<organism evidence="3 4">
    <name type="scientific">Bifidobacterium tsurumiense</name>
    <dbReference type="NCBI Taxonomy" id="356829"/>
    <lineage>
        <taxon>Bacteria</taxon>
        <taxon>Bacillati</taxon>
        <taxon>Actinomycetota</taxon>
        <taxon>Actinomycetes</taxon>
        <taxon>Bifidobacteriales</taxon>
        <taxon>Bifidobacteriaceae</taxon>
        <taxon>Bifidobacterium</taxon>
    </lineage>
</organism>
<reference evidence="3 4" key="1">
    <citation type="submission" date="2014-03" db="EMBL/GenBank/DDBJ databases">
        <title>Genomics of Bifidobacteria.</title>
        <authorList>
            <person name="Ventura M."/>
            <person name="Milani C."/>
            <person name="Lugli G.A."/>
        </authorList>
    </citation>
    <scope>NUCLEOTIDE SEQUENCE [LARGE SCALE GENOMIC DNA]</scope>
    <source>
        <strain evidence="3 4">JCM 13495</strain>
    </source>
</reference>
<feature type="transmembrane region" description="Helical" evidence="2">
    <location>
        <begin position="160"/>
        <end position="179"/>
    </location>
</feature>
<gene>
    <name evidence="3" type="ORF">BITS_1774</name>
</gene>
<dbReference type="EMBL" id="JGZU01000012">
    <property type="protein sequence ID" value="KFJ05774.1"/>
    <property type="molecule type" value="Genomic_DNA"/>
</dbReference>